<dbReference type="EMBL" id="BSDZ01000079">
    <property type="protein sequence ID" value="GLI68360.1"/>
    <property type="molecule type" value="Genomic_DNA"/>
</dbReference>
<proteinExistence type="predicted"/>
<feature type="non-terminal residue" evidence="1">
    <location>
        <position position="120"/>
    </location>
</feature>
<gene>
    <name evidence="1" type="ORF">VaNZ11_012763</name>
</gene>
<sequence>MIVIAYYVAAFPYPGPTRPLGSLATTLILMDKQHAVTATRRQDSDVLVVLAALPHGNAELHGRCVSYMLQTSALLNTVRVDLLYITQRNVPNGHPLLLEFLAASCQRINNGNIIYLVRYP</sequence>
<comment type="caution">
    <text evidence="1">The sequence shown here is derived from an EMBL/GenBank/DDBJ whole genome shotgun (WGS) entry which is preliminary data.</text>
</comment>
<accession>A0ABQ5SFR0</accession>
<organism evidence="1 2">
    <name type="scientific">Volvox africanus</name>
    <dbReference type="NCBI Taxonomy" id="51714"/>
    <lineage>
        <taxon>Eukaryota</taxon>
        <taxon>Viridiplantae</taxon>
        <taxon>Chlorophyta</taxon>
        <taxon>core chlorophytes</taxon>
        <taxon>Chlorophyceae</taxon>
        <taxon>CS clade</taxon>
        <taxon>Chlamydomonadales</taxon>
        <taxon>Volvocaceae</taxon>
        <taxon>Volvox</taxon>
    </lineage>
</organism>
<evidence type="ECO:0000313" key="2">
    <source>
        <dbReference type="Proteomes" id="UP001165090"/>
    </source>
</evidence>
<keyword evidence="2" id="KW-1185">Reference proteome</keyword>
<dbReference type="Proteomes" id="UP001165090">
    <property type="component" value="Unassembled WGS sequence"/>
</dbReference>
<evidence type="ECO:0000313" key="1">
    <source>
        <dbReference type="EMBL" id="GLI68360.1"/>
    </source>
</evidence>
<protein>
    <submittedName>
        <fullName evidence="1">Uncharacterized protein</fullName>
    </submittedName>
</protein>
<name>A0ABQ5SFR0_9CHLO</name>
<reference evidence="1 2" key="1">
    <citation type="journal article" date="2023" name="IScience">
        <title>Expanded male sex-determining region conserved during the evolution of homothallism in the green alga Volvox.</title>
        <authorList>
            <person name="Yamamoto K."/>
            <person name="Matsuzaki R."/>
            <person name="Mahakham W."/>
            <person name="Heman W."/>
            <person name="Sekimoto H."/>
            <person name="Kawachi M."/>
            <person name="Minakuchi Y."/>
            <person name="Toyoda A."/>
            <person name="Nozaki H."/>
        </authorList>
    </citation>
    <scope>NUCLEOTIDE SEQUENCE [LARGE SCALE GENOMIC DNA]</scope>
    <source>
        <strain evidence="1 2">NIES-4468</strain>
    </source>
</reference>